<accession>A0A4R2ITW2</accession>
<name>A0A4R2ITW2_9ACTN</name>
<proteinExistence type="predicted"/>
<keyword evidence="2" id="KW-1185">Reference proteome</keyword>
<evidence type="ECO:0000313" key="2">
    <source>
        <dbReference type="Proteomes" id="UP000295573"/>
    </source>
</evidence>
<protein>
    <submittedName>
        <fullName evidence="1">Uncharacterized protein</fullName>
    </submittedName>
</protein>
<gene>
    <name evidence="1" type="ORF">EV646_10318</name>
</gene>
<sequence length="86" mass="9359">MPSGRLFLDEVCELRRQQDGIAFDGEVRASSVAVEAVGGQLDEAGDGNGVEPDQCASDPYFEWKFLIVEASFQLVVVLLVTEEPGR</sequence>
<evidence type="ECO:0000313" key="1">
    <source>
        <dbReference type="EMBL" id="TCO49041.1"/>
    </source>
</evidence>
<dbReference type="Proteomes" id="UP000295573">
    <property type="component" value="Unassembled WGS sequence"/>
</dbReference>
<dbReference type="AlphaFoldDB" id="A0A4R2ITW2"/>
<dbReference type="EMBL" id="SLWR01000003">
    <property type="protein sequence ID" value="TCO49041.1"/>
    <property type="molecule type" value="Genomic_DNA"/>
</dbReference>
<reference evidence="1 2" key="1">
    <citation type="journal article" date="2015" name="Stand. Genomic Sci.">
        <title>Genomic Encyclopedia of Bacterial and Archaeal Type Strains, Phase III: the genomes of soil and plant-associated and newly described type strains.</title>
        <authorList>
            <person name="Whitman W.B."/>
            <person name="Woyke T."/>
            <person name="Klenk H.P."/>
            <person name="Zhou Y."/>
            <person name="Lilburn T.G."/>
            <person name="Beck B.J."/>
            <person name="De Vos P."/>
            <person name="Vandamme P."/>
            <person name="Eisen J.A."/>
            <person name="Garrity G."/>
            <person name="Hugenholtz P."/>
            <person name="Kyrpides N.C."/>
        </authorList>
    </citation>
    <scope>NUCLEOTIDE SEQUENCE [LARGE SCALE GENOMIC DNA]</scope>
    <source>
        <strain evidence="1 2">VKM Ac-2541</strain>
    </source>
</reference>
<comment type="caution">
    <text evidence="1">The sequence shown here is derived from an EMBL/GenBank/DDBJ whole genome shotgun (WGS) entry which is preliminary data.</text>
</comment>
<organism evidence="1 2">
    <name type="scientific">Kribbella antiqua</name>
    <dbReference type="NCBI Taxonomy" id="2512217"/>
    <lineage>
        <taxon>Bacteria</taxon>
        <taxon>Bacillati</taxon>
        <taxon>Actinomycetota</taxon>
        <taxon>Actinomycetes</taxon>
        <taxon>Propionibacteriales</taxon>
        <taxon>Kribbellaceae</taxon>
        <taxon>Kribbella</taxon>
    </lineage>
</organism>